<keyword evidence="3" id="KW-1185">Reference proteome</keyword>
<feature type="region of interest" description="Disordered" evidence="1">
    <location>
        <begin position="25"/>
        <end position="51"/>
    </location>
</feature>
<comment type="caution">
    <text evidence="2">The sequence shown here is derived from an EMBL/GenBank/DDBJ whole genome shotgun (WGS) entry which is preliminary data.</text>
</comment>
<gene>
    <name evidence="2" type="ORF">NC998_24555</name>
</gene>
<name>A0ABV0JER9_9CYAN</name>
<evidence type="ECO:0000313" key="3">
    <source>
        <dbReference type="Proteomes" id="UP001464891"/>
    </source>
</evidence>
<dbReference type="Proteomes" id="UP001464891">
    <property type="component" value="Unassembled WGS sequence"/>
</dbReference>
<dbReference type="RefSeq" id="WP_190443366.1">
    <property type="nucleotide sequence ID" value="NZ_JAMPKM010000024.1"/>
</dbReference>
<sequence length="124" mass="13726">MKSALTTSLQAEDQAVKSRFEKAESLLGDKLPSNSQPMASTPEVKEQSPERVIRDSFTLPSGDYELIAAIRQRCLNSAFNATKSEVIRAGLHALLEMPEEELIRIISNLEKVKTGRPITKNINS</sequence>
<protein>
    <submittedName>
        <fullName evidence="2">Uncharacterized protein</fullName>
    </submittedName>
</protein>
<proteinExistence type="predicted"/>
<reference evidence="2 3" key="1">
    <citation type="submission" date="2022-04" db="EMBL/GenBank/DDBJ databases">
        <title>Positive selection, recombination, and allopatry shape intraspecific diversity of widespread and dominant cyanobacteria.</title>
        <authorList>
            <person name="Wei J."/>
            <person name="Shu W."/>
            <person name="Hu C."/>
        </authorList>
    </citation>
    <scope>NUCLEOTIDE SEQUENCE [LARGE SCALE GENOMIC DNA]</scope>
    <source>
        <strain evidence="2 3">GB2-A4</strain>
    </source>
</reference>
<accession>A0ABV0JER9</accession>
<dbReference type="EMBL" id="JAMPKM010000024">
    <property type="protein sequence ID" value="MEP0820274.1"/>
    <property type="molecule type" value="Genomic_DNA"/>
</dbReference>
<evidence type="ECO:0000256" key="1">
    <source>
        <dbReference type="SAM" id="MobiDB-lite"/>
    </source>
</evidence>
<organism evidence="2 3">
    <name type="scientific">Trichocoleus desertorum GB2-A4</name>
    <dbReference type="NCBI Taxonomy" id="2933944"/>
    <lineage>
        <taxon>Bacteria</taxon>
        <taxon>Bacillati</taxon>
        <taxon>Cyanobacteriota</taxon>
        <taxon>Cyanophyceae</taxon>
        <taxon>Leptolyngbyales</taxon>
        <taxon>Trichocoleusaceae</taxon>
        <taxon>Trichocoleus</taxon>
    </lineage>
</organism>
<evidence type="ECO:0000313" key="2">
    <source>
        <dbReference type="EMBL" id="MEP0820274.1"/>
    </source>
</evidence>